<protein>
    <recommendedName>
        <fullName evidence="3">Integrase catalytic domain-containing protein</fullName>
    </recommendedName>
</protein>
<keyword evidence="1" id="KW-0645">Protease</keyword>
<dbReference type="InterPro" id="IPR036397">
    <property type="entry name" value="RNaseH_sf"/>
</dbReference>
<dbReference type="SUPFAM" id="SSF57756">
    <property type="entry name" value="Retrovirus zinc finger-like domains"/>
    <property type="match status" value="1"/>
</dbReference>
<dbReference type="Proteomes" id="UP001227230">
    <property type="component" value="Chromosome 19"/>
</dbReference>
<dbReference type="Gene3D" id="3.30.420.10">
    <property type="entry name" value="Ribonuclease H-like superfamily/Ribonuclease H"/>
    <property type="match status" value="1"/>
</dbReference>
<keyword evidence="1" id="KW-0378">Hydrolase</keyword>
<evidence type="ECO:0000256" key="1">
    <source>
        <dbReference type="ARBA" id="ARBA00022670"/>
    </source>
</evidence>
<dbReference type="PANTHER" id="PTHR42648:SF26">
    <property type="entry name" value="INTEGRASE CATALYTIC DOMAIN-CONTAINING PROTEIN"/>
    <property type="match status" value="1"/>
</dbReference>
<organism evidence="4 5">
    <name type="scientific">Vitis vinifera</name>
    <name type="common">Grape</name>
    <dbReference type="NCBI Taxonomy" id="29760"/>
    <lineage>
        <taxon>Eukaryota</taxon>
        <taxon>Viridiplantae</taxon>
        <taxon>Streptophyta</taxon>
        <taxon>Embryophyta</taxon>
        <taxon>Tracheophyta</taxon>
        <taxon>Spermatophyta</taxon>
        <taxon>Magnoliopsida</taxon>
        <taxon>eudicotyledons</taxon>
        <taxon>Gunneridae</taxon>
        <taxon>Pentapetalae</taxon>
        <taxon>rosids</taxon>
        <taxon>Vitales</taxon>
        <taxon>Vitaceae</taxon>
        <taxon>Viteae</taxon>
        <taxon>Vitis</taxon>
    </lineage>
</organism>
<dbReference type="EMBL" id="CP126666">
    <property type="protein sequence ID" value="WKA13346.1"/>
    <property type="molecule type" value="Genomic_DNA"/>
</dbReference>
<feature type="domain" description="Integrase catalytic" evidence="3">
    <location>
        <begin position="422"/>
        <end position="597"/>
    </location>
</feature>
<dbReference type="SUPFAM" id="SSF53098">
    <property type="entry name" value="Ribonuclease H-like"/>
    <property type="match status" value="1"/>
</dbReference>
<evidence type="ECO:0000313" key="5">
    <source>
        <dbReference type="Proteomes" id="UP001227230"/>
    </source>
</evidence>
<accession>A0ABY9E2N5</accession>
<dbReference type="InterPro" id="IPR001584">
    <property type="entry name" value="Integrase_cat-core"/>
</dbReference>
<feature type="region of interest" description="Disordered" evidence="2">
    <location>
        <begin position="181"/>
        <end position="207"/>
    </location>
</feature>
<evidence type="ECO:0000259" key="3">
    <source>
        <dbReference type="PROSITE" id="PS50994"/>
    </source>
</evidence>
<dbReference type="InterPro" id="IPR036875">
    <property type="entry name" value="Znf_CCHC_sf"/>
</dbReference>
<name>A0ABY9E2N5_VITVI</name>
<dbReference type="InterPro" id="IPR039537">
    <property type="entry name" value="Retrotran_Ty1/copia-like"/>
</dbReference>
<reference evidence="4 5" key="1">
    <citation type="journal article" date="2023" name="Hortic Res">
        <title>The complete reference genome for grapevine (Vitis vinifera L.) genetics and breeding.</title>
        <authorList>
            <person name="Shi X."/>
            <person name="Cao S."/>
            <person name="Wang X."/>
            <person name="Huang S."/>
            <person name="Wang Y."/>
            <person name="Liu Z."/>
            <person name="Liu W."/>
            <person name="Leng X."/>
            <person name="Peng Y."/>
            <person name="Wang N."/>
            <person name="Wang Y."/>
            <person name="Ma Z."/>
            <person name="Xu X."/>
            <person name="Zhang F."/>
            <person name="Xue H."/>
            <person name="Zhong H."/>
            <person name="Wang Y."/>
            <person name="Zhang K."/>
            <person name="Velt A."/>
            <person name="Avia K."/>
            <person name="Holtgrawe D."/>
            <person name="Grimplet J."/>
            <person name="Matus J.T."/>
            <person name="Ware D."/>
            <person name="Wu X."/>
            <person name="Wang H."/>
            <person name="Liu C."/>
            <person name="Fang Y."/>
            <person name="Rustenholz C."/>
            <person name="Cheng Z."/>
            <person name="Xiao H."/>
            <person name="Zhou Y."/>
        </authorList>
    </citation>
    <scope>NUCLEOTIDE SEQUENCE [LARGE SCALE GENOMIC DNA]</scope>
    <source>
        <strain evidence="5">cv. Pinot noir / PN40024</strain>
        <tissue evidence="4">Leaf</tissue>
    </source>
</reference>
<dbReference type="PANTHER" id="PTHR42648">
    <property type="entry name" value="TRANSPOSASE, PUTATIVE-RELATED"/>
    <property type="match status" value="1"/>
</dbReference>
<dbReference type="InterPro" id="IPR012337">
    <property type="entry name" value="RNaseH-like_sf"/>
</dbReference>
<dbReference type="Pfam" id="PF00665">
    <property type="entry name" value="rve"/>
    <property type="match status" value="1"/>
</dbReference>
<sequence>MGYLDGTLPCPPTFTEKSSPSALAHYAHWYRQDQLLLNAIFSLVSETVMPLIAMTTTSRDAWQHLARLFANKSRARIMQLKEDLTLIQRGSRTVSKFLHAVTVIADELSLIDAPVSNDDLMLYVLNGLGSEFRDMVAPIRTRETALSFAELHDLLIGHEHYIKCMDNNASALVVTANSSQRKSSNGWFKNNISRSKQNSNNNKSGSQKSHVVCQICDQSGHTAKTCAKLQSRPTANCATSTNKKWLLDSAASHNITSDLANLSIHSEYEGQDEVVLGDGTGLQIAHIGSTTLSSPSHSLMLKETLHVPLINKNLISVHKFTHDNNVTIEFHPFFYLVKDRMIGAVLMRRRCENGVYPVALQSSSPQANQIRLAGTRVTFDCWHHRLGHPTPKILSSLLRSHDLPVASSKSTLSCISCQWNKSHKLPFSSTSLKSIITLEFLYVDVWGPSPVSSIDGYHYYLLLVDHFTKYYWFYPLRHKSDVHSTFVQFTTMVENQFSCKLKNLYSDNGGEFIKLRSFLTTRGISHYTTAPHTPQQNDTIERHHRHVVETGMTLLHHASVPSTYWTYALATAVYLINHLPTPLLSYKSPFEVLSGRTPNYHKLRTFGCQCYPWLVPYRTNKLQPKSQPWVISSL</sequence>
<feature type="compositionally biased region" description="Low complexity" evidence="2">
    <location>
        <begin position="189"/>
        <end position="207"/>
    </location>
</feature>
<dbReference type="PROSITE" id="PS50994">
    <property type="entry name" value="INTEGRASE"/>
    <property type="match status" value="1"/>
</dbReference>
<dbReference type="InterPro" id="IPR054722">
    <property type="entry name" value="PolX-like_BBD"/>
</dbReference>
<evidence type="ECO:0000313" key="4">
    <source>
        <dbReference type="EMBL" id="WKA13346.1"/>
    </source>
</evidence>
<proteinExistence type="predicted"/>
<dbReference type="Pfam" id="PF14223">
    <property type="entry name" value="Retrotran_gag_2"/>
    <property type="match status" value="1"/>
</dbReference>
<dbReference type="Pfam" id="PF13976">
    <property type="entry name" value="gag_pre-integrs"/>
    <property type="match status" value="1"/>
</dbReference>
<evidence type="ECO:0000256" key="2">
    <source>
        <dbReference type="SAM" id="MobiDB-lite"/>
    </source>
</evidence>
<dbReference type="Pfam" id="PF22936">
    <property type="entry name" value="Pol_BBD"/>
    <property type="match status" value="1"/>
</dbReference>
<gene>
    <name evidence="4" type="ORF">VitviT2T_030652</name>
</gene>
<keyword evidence="5" id="KW-1185">Reference proteome</keyword>
<dbReference type="InterPro" id="IPR025724">
    <property type="entry name" value="GAG-pre-integrase_dom"/>
</dbReference>